<proteinExistence type="predicted"/>
<dbReference type="AlphaFoldDB" id="F6CUX5"/>
<dbReference type="Proteomes" id="UP000009230">
    <property type="component" value="Chromosome"/>
</dbReference>
<dbReference type="EMBL" id="CP002771">
    <property type="protein sequence ID" value="AEF55301.1"/>
    <property type="molecule type" value="Genomic_DNA"/>
</dbReference>
<accession>F6CUX5</accession>
<evidence type="ECO:0000256" key="1">
    <source>
        <dbReference type="SAM" id="SignalP"/>
    </source>
</evidence>
<dbReference type="KEGG" id="mpc:Mar181_2265"/>
<evidence type="ECO:0000313" key="3">
    <source>
        <dbReference type="Proteomes" id="UP000009230"/>
    </source>
</evidence>
<reference evidence="2 3" key="1">
    <citation type="journal article" date="2012" name="Stand. Genomic Sci.">
        <title>Complete genome sequence of Marinomonas posidonica type strain (IVIA-Po-181(T)).</title>
        <authorList>
            <person name="Lucas-Elio P."/>
            <person name="Goodwin L."/>
            <person name="Woyke T."/>
            <person name="Pitluck S."/>
            <person name="Nolan M."/>
            <person name="Kyrpides N.C."/>
            <person name="Detter J.C."/>
            <person name="Copeland A."/>
            <person name="Lu M."/>
            <person name="Bruce D."/>
            <person name="Detter C."/>
            <person name="Tapia R."/>
            <person name="Han S."/>
            <person name="Land M.L."/>
            <person name="Ivanova N."/>
            <person name="Mikhailova N."/>
            <person name="Johnston A.W."/>
            <person name="Sanchez-Amat A."/>
        </authorList>
    </citation>
    <scope>NUCLEOTIDE SEQUENCE [LARGE SCALE GENOMIC DNA]</scope>
    <source>
        <strain evidence="3">CECT 7376 / NCIMB 14433 / IVIA-Po-181</strain>
    </source>
</reference>
<organism evidence="2 3">
    <name type="scientific">Marinomonas posidonica (strain CECT 7376 / NCIMB 14433 / IVIA-Po-181)</name>
    <dbReference type="NCBI Taxonomy" id="491952"/>
    <lineage>
        <taxon>Bacteria</taxon>
        <taxon>Pseudomonadati</taxon>
        <taxon>Pseudomonadota</taxon>
        <taxon>Gammaproteobacteria</taxon>
        <taxon>Oceanospirillales</taxon>
        <taxon>Oceanospirillaceae</taxon>
        <taxon>Marinomonas</taxon>
    </lineage>
</organism>
<name>F6CUX5_MARPP</name>
<dbReference type="STRING" id="491952.Mar181_2265"/>
<gene>
    <name evidence="2" type="ordered locus">Mar181_2265</name>
</gene>
<dbReference type="eggNOG" id="COG3713">
    <property type="taxonomic scope" value="Bacteria"/>
</dbReference>
<keyword evidence="1" id="KW-0732">Signal</keyword>
<feature type="signal peptide" evidence="1">
    <location>
        <begin position="1"/>
        <end position="33"/>
    </location>
</feature>
<sequence>MQKSSIELSCRCNLFTSITLGSIFLALPVSSLAQDQYTHAISVASIADHTKGDGFVPSFGANLKYSPVFDGSKEYGIEVQGGGALQYRSGKNLFFLEGFNIDGAELGWRSMVNTNWLVQAGVRHETVLPSGDLEAGNIEGIPHRGSAVFGFVEGNYLFGNNNRSWLTGRLSAGPSDFGYRVKISVGHTFVSSSRRSLDLLAYTTFGDEEQFDRYFGISAAESLSSGYNQTDFDGGYRSSGVALLFRQNLFRNMQLVAKVGVEAYGDEIEKSALVTETTDVTGGLSLLWCF</sequence>
<dbReference type="OrthoDB" id="5827747at2"/>
<evidence type="ECO:0000313" key="2">
    <source>
        <dbReference type="EMBL" id="AEF55301.1"/>
    </source>
</evidence>
<dbReference type="HOGENOM" id="CLU_1015128_0_0_6"/>
<dbReference type="RefSeq" id="WP_013796776.1">
    <property type="nucleotide sequence ID" value="NC_015559.1"/>
</dbReference>
<dbReference type="Pfam" id="PF06629">
    <property type="entry name" value="MipA"/>
    <property type="match status" value="1"/>
</dbReference>
<keyword evidence="3" id="KW-1185">Reference proteome</keyword>
<feature type="chain" id="PRO_5003332704" evidence="1">
    <location>
        <begin position="34"/>
        <end position="290"/>
    </location>
</feature>
<protein>
    <submittedName>
        <fullName evidence="2">MltA-interacting MipA family protein</fullName>
    </submittedName>
</protein>
<dbReference type="InterPro" id="IPR010583">
    <property type="entry name" value="MipA"/>
</dbReference>